<gene>
    <name evidence="1" type="ORF">EDC17_105312</name>
</gene>
<accession>A0A4R3VQ12</accession>
<keyword evidence="2" id="KW-1185">Reference proteome</keyword>
<dbReference type="RefSeq" id="WP_132778803.1">
    <property type="nucleotide sequence ID" value="NZ_SMBZ01000053.1"/>
</dbReference>
<evidence type="ECO:0000313" key="2">
    <source>
        <dbReference type="Proteomes" id="UP000295197"/>
    </source>
</evidence>
<organism evidence="1 2">
    <name type="scientific">Sphingobacterium alimentarium</name>
    <dbReference type="NCBI Taxonomy" id="797292"/>
    <lineage>
        <taxon>Bacteria</taxon>
        <taxon>Pseudomonadati</taxon>
        <taxon>Bacteroidota</taxon>
        <taxon>Sphingobacteriia</taxon>
        <taxon>Sphingobacteriales</taxon>
        <taxon>Sphingobacteriaceae</taxon>
        <taxon>Sphingobacterium</taxon>
    </lineage>
</organism>
<protein>
    <submittedName>
        <fullName evidence="1">Uncharacterized protein</fullName>
    </submittedName>
</protein>
<dbReference type="EMBL" id="SMBZ01000053">
    <property type="protein sequence ID" value="TCV07412.1"/>
    <property type="molecule type" value="Genomic_DNA"/>
</dbReference>
<evidence type="ECO:0000313" key="1">
    <source>
        <dbReference type="EMBL" id="TCV07412.1"/>
    </source>
</evidence>
<proteinExistence type="predicted"/>
<dbReference type="Proteomes" id="UP000295197">
    <property type="component" value="Unassembled WGS sequence"/>
</dbReference>
<dbReference type="AlphaFoldDB" id="A0A4R3VQ12"/>
<comment type="caution">
    <text evidence="1">The sequence shown here is derived from an EMBL/GenBank/DDBJ whole genome shotgun (WGS) entry which is preliminary data.</text>
</comment>
<sequence length="86" mass="9872">MKAKFKTIALLYVFAYTLILDSCKDKIQEDVLAKSSVNFLVLGHEYDGELDRMATSRARDSNEKKSIMPKRKCQLNKSSLFKPLLQ</sequence>
<name>A0A4R3VQ12_9SPHI</name>
<reference evidence="1 2" key="1">
    <citation type="submission" date="2019-03" db="EMBL/GenBank/DDBJ databases">
        <title>Genomic Encyclopedia of Type Strains, Phase IV (KMG-IV): sequencing the most valuable type-strain genomes for metagenomic binning, comparative biology and taxonomic classification.</title>
        <authorList>
            <person name="Goeker M."/>
        </authorList>
    </citation>
    <scope>NUCLEOTIDE SEQUENCE [LARGE SCALE GENOMIC DNA]</scope>
    <source>
        <strain evidence="1 2">DSM 22362</strain>
    </source>
</reference>